<dbReference type="Proteomes" id="UP000315947">
    <property type="component" value="Chromosome"/>
</dbReference>
<protein>
    <submittedName>
        <fullName evidence="1">DUF1833 domain-containing protein</fullName>
    </submittedName>
</protein>
<reference evidence="1 2" key="1">
    <citation type="submission" date="2019-07" db="EMBL/GenBank/DDBJ databases">
        <title>Shewanella sp. YLB-06 whole genomic sequence.</title>
        <authorList>
            <person name="Yu L."/>
        </authorList>
    </citation>
    <scope>NUCLEOTIDE SEQUENCE [LARGE SCALE GENOMIC DNA]</scope>
    <source>
        <strain evidence="1 2">YLB-06</strain>
    </source>
</reference>
<name>A0ABX5WX68_9GAMM</name>
<keyword evidence="2" id="KW-1185">Reference proteome</keyword>
<sequence length="228" mass="25417">MWFPSANTHWAGRGAPWRSQYMKIRRFEYIPEATTGAIYQNQGESYPKDFFRALNGLTVANQLAQVYASAPTGESIYYTVEMSSPTLNIEGHPPGKVYLVRGFDALTAKDHQGNLIEYHAAGIEIQFPKVGEGNSTLNIAVPNVNGEVSRSLRVIKEAGDKIEVILRLYTSSGYQSGPAAPELRLTAKSYEKKEGVITLVCGWKIEFINKKWPARIYTASDYPGLDYL</sequence>
<gene>
    <name evidence="1" type="ORF">FM037_11135</name>
</gene>
<accession>A0ABX5WX68</accession>
<dbReference type="InterPro" id="IPR014974">
    <property type="entry name" value="DUF1833"/>
</dbReference>
<organism evidence="1 2">
    <name type="scientific">Shewanella psychropiezotolerans</name>
    <dbReference type="NCBI Taxonomy" id="2593655"/>
    <lineage>
        <taxon>Bacteria</taxon>
        <taxon>Pseudomonadati</taxon>
        <taxon>Pseudomonadota</taxon>
        <taxon>Gammaproteobacteria</taxon>
        <taxon>Alteromonadales</taxon>
        <taxon>Shewanellaceae</taxon>
        <taxon>Shewanella</taxon>
    </lineage>
</organism>
<evidence type="ECO:0000313" key="1">
    <source>
        <dbReference type="EMBL" id="QDO83684.1"/>
    </source>
</evidence>
<dbReference type="EMBL" id="CP041614">
    <property type="protein sequence ID" value="QDO83684.1"/>
    <property type="molecule type" value="Genomic_DNA"/>
</dbReference>
<proteinExistence type="predicted"/>
<dbReference type="Pfam" id="PF08875">
    <property type="entry name" value="DUF1833"/>
    <property type="match status" value="1"/>
</dbReference>
<evidence type="ECO:0000313" key="2">
    <source>
        <dbReference type="Proteomes" id="UP000315947"/>
    </source>
</evidence>